<proteinExistence type="predicted"/>
<organism evidence="1 2">
    <name type="scientific">Streptomyces hirsutus</name>
    <dbReference type="NCBI Taxonomy" id="35620"/>
    <lineage>
        <taxon>Bacteria</taxon>
        <taxon>Bacillati</taxon>
        <taxon>Actinomycetota</taxon>
        <taxon>Actinomycetes</taxon>
        <taxon>Kitasatosporales</taxon>
        <taxon>Streptomycetaceae</taxon>
        <taxon>Streptomyces</taxon>
    </lineage>
</organism>
<dbReference type="EMBL" id="CP109134">
    <property type="protein sequence ID" value="WSD09842.1"/>
    <property type="molecule type" value="Genomic_DNA"/>
</dbReference>
<name>A0ABZ1GX05_9ACTN</name>
<protein>
    <submittedName>
        <fullName evidence="1">Uncharacterized protein</fullName>
    </submittedName>
</protein>
<accession>A0ABZ1GX05</accession>
<dbReference type="RefSeq" id="WP_326755576.1">
    <property type="nucleotide sequence ID" value="NZ_CP109134.1"/>
</dbReference>
<evidence type="ECO:0000313" key="1">
    <source>
        <dbReference type="EMBL" id="WSD09842.1"/>
    </source>
</evidence>
<dbReference type="GeneID" id="91547228"/>
<reference evidence="1 2" key="1">
    <citation type="submission" date="2022-10" db="EMBL/GenBank/DDBJ databases">
        <title>The complete genomes of actinobacterial strains from the NBC collection.</title>
        <authorList>
            <person name="Joergensen T.S."/>
            <person name="Alvarez Arevalo M."/>
            <person name="Sterndorff E.B."/>
            <person name="Faurdal D."/>
            <person name="Vuksanovic O."/>
            <person name="Mourched A.-S."/>
            <person name="Charusanti P."/>
            <person name="Shaw S."/>
            <person name="Blin K."/>
            <person name="Weber T."/>
        </authorList>
    </citation>
    <scope>NUCLEOTIDE SEQUENCE [LARGE SCALE GENOMIC DNA]</scope>
    <source>
        <strain evidence="1 2">NBC 01753</strain>
    </source>
</reference>
<sequence length="103" mass="11617">MATRISSRRTERTGTAHLEHCPRGRGAVETGAGEWRLFACGGDEALYCEHRMSFSEWLYRYLVGEDMFDRGSGVFHPGTIVFKSMPKSETDIMASREGPDRGR</sequence>
<keyword evidence="2" id="KW-1185">Reference proteome</keyword>
<gene>
    <name evidence="1" type="ORF">OIE73_31660</name>
</gene>
<evidence type="ECO:0000313" key="2">
    <source>
        <dbReference type="Proteomes" id="UP001335325"/>
    </source>
</evidence>
<dbReference type="Proteomes" id="UP001335325">
    <property type="component" value="Chromosome"/>
</dbReference>